<dbReference type="EMBL" id="JACHJY010000004">
    <property type="protein sequence ID" value="MBB4982176.1"/>
    <property type="molecule type" value="Genomic_DNA"/>
</dbReference>
<reference evidence="1 2" key="1">
    <citation type="submission" date="2020-08" db="EMBL/GenBank/DDBJ databases">
        <title>Genomic Encyclopedia of Type Strains, Phase III (KMG-III): the genomes of soil and plant-associated and newly described type strains.</title>
        <authorList>
            <person name="Whitman W."/>
        </authorList>
    </citation>
    <scope>NUCLEOTIDE SEQUENCE [LARGE SCALE GENOMIC DNA]</scope>
    <source>
        <strain evidence="1 2">SFB5A</strain>
    </source>
</reference>
<organism evidence="1 2">
    <name type="scientific">Streptomyces nymphaeiformis</name>
    <dbReference type="NCBI Taxonomy" id="2663842"/>
    <lineage>
        <taxon>Bacteria</taxon>
        <taxon>Bacillati</taxon>
        <taxon>Actinomycetota</taxon>
        <taxon>Actinomycetes</taxon>
        <taxon>Kitasatosporales</taxon>
        <taxon>Streptomycetaceae</taxon>
        <taxon>Streptomyces</taxon>
    </lineage>
</organism>
<keyword evidence="2" id="KW-1185">Reference proteome</keyword>
<sequence length="31" mass="3279">MDAPGRGVESRAAAVEPVNVNAGRLRRAMAR</sequence>
<evidence type="ECO:0000313" key="1">
    <source>
        <dbReference type="EMBL" id="MBB4982176.1"/>
    </source>
</evidence>
<evidence type="ECO:0000313" key="2">
    <source>
        <dbReference type="Proteomes" id="UP000582643"/>
    </source>
</evidence>
<protein>
    <submittedName>
        <fullName evidence="1">Uncharacterized protein</fullName>
    </submittedName>
</protein>
<dbReference type="AlphaFoldDB" id="A0A7W7TZF1"/>
<accession>A0A7W7TZF1</accession>
<name>A0A7W7TZF1_9ACTN</name>
<dbReference type="Proteomes" id="UP000582643">
    <property type="component" value="Unassembled WGS sequence"/>
</dbReference>
<gene>
    <name evidence="1" type="ORF">GGE06_003086</name>
</gene>
<proteinExistence type="predicted"/>
<comment type="caution">
    <text evidence="1">The sequence shown here is derived from an EMBL/GenBank/DDBJ whole genome shotgun (WGS) entry which is preliminary data.</text>
</comment>